<dbReference type="InterPro" id="IPR001851">
    <property type="entry name" value="ABC_transp_permease"/>
</dbReference>
<gene>
    <name evidence="9" type="ORF">HT99x_002225</name>
    <name evidence="8" type="ORF">HT99x_02362</name>
</gene>
<dbReference type="AlphaFoldDB" id="A0A0Q9YIZ6"/>
<feature type="transmembrane region" description="Helical" evidence="7">
    <location>
        <begin position="63"/>
        <end position="84"/>
    </location>
</feature>
<dbReference type="Pfam" id="PF02653">
    <property type="entry name" value="BPD_transp_2"/>
    <property type="match status" value="1"/>
</dbReference>
<name>A0A0Q9YIZ6_9GAMM</name>
<evidence type="ECO:0000256" key="4">
    <source>
        <dbReference type="ARBA" id="ARBA00022692"/>
    </source>
</evidence>
<reference evidence="9" key="3">
    <citation type="submission" date="2021-06" db="EMBL/GenBank/DDBJ databases">
        <title>Genomic Description and Analysis of Intracellular Bacteria, Candidatus Berkiella cookevillensis and Candidatus Berkiella aquae.</title>
        <authorList>
            <person name="Kidane D.T."/>
            <person name="Mehari Y.T."/>
            <person name="Rice F.C."/>
            <person name="Arivett B.A."/>
            <person name="Farone A.L."/>
            <person name="Berk S.G."/>
            <person name="Farone M.B."/>
        </authorList>
    </citation>
    <scope>NUCLEOTIDE SEQUENCE</scope>
    <source>
        <strain evidence="9">HT99</strain>
    </source>
</reference>
<feature type="transmembrane region" description="Helical" evidence="7">
    <location>
        <begin position="201"/>
        <end position="222"/>
    </location>
</feature>
<dbReference type="EMBL" id="LKAJ01000010">
    <property type="protein sequence ID" value="KRG20630.1"/>
    <property type="molecule type" value="Genomic_DNA"/>
</dbReference>
<comment type="subcellular location">
    <subcellularLocation>
        <location evidence="1">Cell inner membrane</location>
        <topology evidence="1">Multi-pass membrane protein</topology>
    </subcellularLocation>
</comment>
<feature type="transmembrane region" description="Helical" evidence="7">
    <location>
        <begin position="12"/>
        <end position="32"/>
    </location>
</feature>
<feature type="transmembrane region" description="Helical" evidence="7">
    <location>
        <begin position="173"/>
        <end position="195"/>
    </location>
</feature>
<dbReference type="EMBL" id="LKAJ02000001">
    <property type="protein sequence ID" value="MCS5710239.1"/>
    <property type="molecule type" value="Genomic_DNA"/>
</dbReference>
<protein>
    <submittedName>
        <fullName evidence="8">Branched-chain amino acid transport system / permease component</fullName>
    </submittedName>
</protein>
<proteinExistence type="inferred from homology"/>
<reference evidence="8" key="1">
    <citation type="submission" date="2015-09" db="EMBL/GenBank/DDBJ databases">
        <title>Draft Genome Sequences of Two Novel Amoeba-resistant Intranuclear Bacteria, Candidatus Berkiella cookevillensis and Candidatus Berkiella aquae.</title>
        <authorList>
            <person name="Mehari Y.T."/>
            <person name="Arivett B.A."/>
            <person name="Farone A.L."/>
            <person name="Gunderson J.H."/>
            <person name="Farone M.B."/>
        </authorList>
    </citation>
    <scope>NUCLEOTIDE SEQUENCE [LARGE SCALE GENOMIC DNA]</scope>
    <source>
        <strain evidence="8">HT99</strain>
    </source>
</reference>
<feature type="transmembrane region" description="Helical" evidence="7">
    <location>
        <begin position="91"/>
        <end position="110"/>
    </location>
</feature>
<reference evidence="9" key="2">
    <citation type="journal article" date="2016" name="Genome Announc.">
        <title>Draft Genome Sequences of Two Novel Amoeba-Resistant Intranuclear Bacteria, 'Candidatus Berkiella cookevillensis' and 'Candidatus Berkiella aquae'.</title>
        <authorList>
            <person name="Mehari Y.T."/>
            <person name="Arivett B.A."/>
            <person name="Farone A.L."/>
            <person name="Gunderson J.H."/>
            <person name="Farone M.B."/>
        </authorList>
    </citation>
    <scope>NUCLEOTIDE SEQUENCE</scope>
    <source>
        <strain evidence="9">HT99</strain>
    </source>
</reference>
<feature type="transmembrane region" description="Helical" evidence="7">
    <location>
        <begin position="122"/>
        <end position="145"/>
    </location>
</feature>
<dbReference type="OrthoDB" id="9778389at2"/>
<keyword evidence="10" id="KW-1185">Reference proteome</keyword>
<dbReference type="CDD" id="cd06574">
    <property type="entry name" value="TM_PBP1_branched-chain-AA_like"/>
    <property type="match status" value="1"/>
</dbReference>
<dbReference type="RefSeq" id="WP_075066976.1">
    <property type="nucleotide sequence ID" value="NZ_LKAJ02000001.1"/>
</dbReference>
<evidence type="ECO:0000313" key="10">
    <source>
        <dbReference type="Proteomes" id="UP000051497"/>
    </source>
</evidence>
<evidence type="ECO:0000256" key="6">
    <source>
        <dbReference type="ARBA" id="ARBA00023136"/>
    </source>
</evidence>
<dbReference type="PANTHER" id="PTHR32196">
    <property type="entry name" value="ABC TRANSPORTER PERMEASE PROTEIN YPHD-RELATED-RELATED"/>
    <property type="match status" value="1"/>
</dbReference>
<accession>A0A0Q9YIZ6</accession>
<organism evidence="8">
    <name type="scientific">Candidatus Berkiella aquae</name>
    <dbReference type="NCBI Taxonomy" id="295108"/>
    <lineage>
        <taxon>Bacteria</taxon>
        <taxon>Pseudomonadati</taxon>
        <taxon>Pseudomonadota</taxon>
        <taxon>Gammaproteobacteria</taxon>
        <taxon>Candidatus Berkiellales</taxon>
        <taxon>Candidatus Berkiellaceae</taxon>
        <taxon>Candidatus Berkiella</taxon>
    </lineage>
</organism>
<dbReference type="Proteomes" id="UP000051497">
    <property type="component" value="Unassembled WGS sequence"/>
</dbReference>
<evidence type="ECO:0000256" key="1">
    <source>
        <dbReference type="ARBA" id="ARBA00004429"/>
    </source>
</evidence>
<keyword evidence="6 7" id="KW-0472">Membrane</keyword>
<dbReference type="PANTHER" id="PTHR32196:SF69">
    <property type="entry name" value="BRANCHED-CHAIN AMINO ACID TRANSPORT SYSTEM, PERMEASE PROTEIN"/>
    <property type="match status" value="1"/>
</dbReference>
<evidence type="ECO:0000256" key="7">
    <source>
        <dbReference type="SAM" id="Phobius"/>
    </source>
</evidence>
<comment type="similarity">
    <text evidence="2">Belongs to the binding-protein-dependent transport system permease family. AraH/RbsC subfamily.</text>
</comment>
<keyword evidence="3" id="KW-1003">Cell membrane</keyword>
<evidence type="ECO:0000313" key="8">
    <source>
        <dbReference type="EMBL" id="KRG20630.1"/>
    </source>
</evidence>
<evidence type="ECO:0000256" key="2">
    <source>
        <dbReference type="ARBA" id="ARBA00007942"/>
    </source>
</evidence>
<evidence type="ECO:0000256" key="5">
    <source>
        <dbReference type="ARBA" id="ARBA00022989"/>
    </source>
</evidence>
<dbReference type="GO" id="GO:0005886">
    <property type="term" value="C:plasma membrane"/>
    <property type="evidence" value="ECO:0007669"/>
    <property type="project" value="UniProtKB-SubCell"/>
</dbReference>
<comment type="caution">
    <text evidence="8">The sequence shown here is derived from an EMBL/GenBank/DDBJ whole genome shotgun (WGS) entry which is preliminary data.</text>
</comment>
<evidence type="ECO:0000313" key="9">
    <source>
        <dbReference type="EMBL" id="MCS5710239.1"/>
    </source>
</evidence>
<dbReference type="GO" id="GO:0022857">
    <property type="term" value="F:transmembrane transporter activity"/>
    <property type="evidence" value="ECO:0007669"/>
    <property type="project" value="InterPro"/>
</dbReference>
<keyword evidence="4 7" id="KW-0812">Transmembrane</keyword>
<sequence length="281" mass="30033">MIATYLSLIPSGLLYALILAMVALGVMIPFRLLNFPDLTAEGAYPLGGAVACVLAVKGCHPLLAILLATLCGGMMGIGTAYLHLRLRLNTLLSGIILSTMVYSINLRLMGKPNVPLFEINDLFPGNIVLLLSINILLLGLGYYFLMTEKGLRFRAVGLNTHCAAKQGIVISKYLFLGLFAGNALSAFAGSIIVQIQHYADISMGLGIVIHALAALMIGESLVGTQTLFRQMLAPIVGAIIYQQMQGMALSMGLAPTDLKFITGAIVLFAISYQRFGVRQAL</sequence>
<dbReference type="STRING" id="295108.HT99x_02362"/>
<keyword evidence="5 7" id="KW-1133">Transmembrane helix</keyword>
<evidence type="ECO:0000256" key="3">
    <source>
        <dbReference type="ARBA" id="ARBA00022475"/>
    </source>
</evidence>